<keyword evidence="3" id="KW-1185">Reference proteome</keyword>
<sequence>MNTRVWVTFGFCAAMVTSLFLAGCATLNKNECQTVDWEQLGLQNGQSGEPQTYIAEHQKACSQYKIPVDQVKWDAGWQKGIRNYCTPQNGLAAGQRGRTDGSMCPADQMQQFSYYAQIGGRVYSAQSQLDSARSELDQISNDIKIEKDRARRADLWHRRDEVRMRMQDAQDALYVAQRQADEAYADLMRKGPPTR</sequence>
<dbReference type="PROSITE" id="PS51257">
    <property type="entry name" value="PROKAR_LIPOPROTEIN"/>
    <property type="match status" value="1"/>
</dbReference>
<dbReference type="Pfam" id="PF10973">
    <property type="entry name" value="DUF2799"/>
    <property type="match status" value="1"/>
</dbReference>
<feature type="signal peptide" evidence="1">
    <location>
        <begin position="1"/>
        <end position="22"/>
    </location>
</feature>
<organism evidence="2 3">
    <name type="scientific">Rhizobium aquaticum</name>
    <dbReference type="NCBI Taxonomy" id="1549636"/>
    <lineage>
        <taxon>Bacteria</taxon>
        <taxon>Pseudomonadati</taxon>
        <taxon>Pseudomonadota</taxon>
        <taxon>Alphaproteobacteria</taxon>
        <taxon>Hyphomicrobiales</taxon>
        <taxon>Rhizobiaceae</taxon>
        <taxon>Rhizobium/Agrobacterium group</taxon>
        <taxon>Rhizobium</taxon>
    </lineage>
</organism>
<accession>A0ABV2IVX7</accession>
<dbReference type="InterPro" id="IPR021242">
    <property type="entry name" value="DUF2799"/>
</dbReference>
<keyword evidence="1" id="KW-0732">Signal</keyword>
<dbReference type="EMBL" id="JBEPMB010000001">
    <property type="protein sequence ID" value="MET3612632.1"/>
    <property type="molecule type" value="Genomic_DNA"/>
</dbReference>
<evidence type="ECO:0000313" key="3">
    <source>
        <dbReference type="Proteomes" id="UP001549047"/>
    </source>
</evidence>
<reference evidence="2 3" key="1">
    <citation type="submission" date="2024-06" db="EMBL/GenBank/DDBJ databases">
        <title>Genomic Encyclopedia of Type Strains, Phase IV (KMG-IV): sequencing the most valuable type-strain genomes for metagenomic binning, comparative biology and taxonomic classification.</title>
        <authorList>
            <person name="Goeker M."/>
        </authorList>
    </citation>
    <scope>NUCLEOTIDE SEQUENCE [LARGE SCALE GENOMIC DNA]</scope>
    <source>
        <strain evidence="2 3">DSM 29780</strain>
    </source>
</reference>
<dbReference type="Proteomes" id="UP001549047">
    <property type="component" value="Unassembled WGS sequence"/>
</dbReference>
<gene>
    <name evidence="2" type="ORF">ABID16_000937</name>
</gene>
<evidence type="ECO:0000256" key="1">
    <source>
        <dbReference type="SAM" id="SignalP"/>
    </source>
</evidence>
<dbReference type="RefSeq" id="WP_354555193.1">
    <property type="nucleotide sequence ID" value="NZ_JBEPMB010000001.1"/>
</dbReference>
<evidence type="ECO:0000313" key="2">
    <source>
        <dbReference type="EMBL" id="MET3612632.1"/>
    </source>
</evidence>
<comment type="caution">
    <text evidence="2">The sequence shown here is derived from an EMBL/GenBank/DDBJ whole genome shotgun (WGS) entry which is preliminary data.</text>
</comment>
<feature type="chain" id="PRO_5046160981" evidence="1">
    <location>
        <begin position="23"/>
        <end position="195"/>
    </location>
</feature>
<protein>
    <submittedName>
        <fullName evidence="2">Outer membrane murein-binding lipoprotein Lpp</fullName>
    </submittedName>
</protein>
<name>A0ABV2IVX7_9HYPH</name>
<proteinExistence type="predicted"/>
<keyword evidence="2" id="KW-0449">Lipoprotein</keyword>